<feature type="compositionally biased region" description="Pro residues" evidence="1">
    <location>
        <begin position="177"/>
        <end position="188"/>
    </location>
</feature>
<organism evidence="3 4">
    <name type="scientific">Rhodospirillum centenum (strain ATCC 51521 / SW)</name>
    <dbReference type="NCBI Taxonomy" id="414684"/>
    <lineage>
        <taxon>Bacteria</taxon>
        <taxon>Pseudomonadati</taxon>
        <taxon>Pseudomonadota</taxon>
        <taxon>Alphaproteobacteria</taxon>
        <taxon>Rhodospirillales</taxon>
        <taxon>Rhodospirillaceae</taxon>
        <taxon>Rhodospirillum</taxon>
    </lineage>
</organism>
<dbReference type="HOGENOM" id="CLU_123892_0_0_5"/>
<dbReference type="PANTHER" id="PTHR33164">
    <property type="entry name" value="TRANSCRIPTIONAL REGULATOR, MARR FAMILY"/>
    <property type="match status" value="1"/>
</dbReference>
<evidence type="ECO:0000313" key="4">
    <source>
        <dbReference type="Proteomes" id="UP000001591"/>
    </source>
</evidence>
<dbReference type="Gene3D" id="1.10.10.10">
    <property type="entry name" value="Winged helix-like DNA-binding domain superfamily/Winged helix DNA-binding domain"/>
    <property type="match status" value="1"/>
</dbReference>
<dbReference type="OrthoDB" id="9812268at2"/>
<name>B6IPL6_RHOCS</name>
<dbReference type="GO" id="GO:0003700">
    <property type="term" value="F:DNA-binding transcription factor activity"/>
    <property type="evidence" value="ECO:0007669"/>
    <property type="project" value="InterPro"/>
</dbReference>
<dbReference type="AlphaFoldDB" id="B6IPL6"/>
<accession>B6IPL6</accession>
<feature type="domain" description="HTH marR-type" evidence="2">
    <location>
        <begin position="1"/>
        <end position="136"/>
    </location>
</feature>
<gene>
    <name evidence="3" type="ordered locus">RC1_2331</name>
</gene>
<dbReference type="eggNOG" id="COG1846">
    <property type="taxonomic scope" value="Bacteria"/>
</dbReference>
<dbReference type="SUPFAM" id="SSF46785">
    <property type="entry name" value="Winged helix' DNA-binding domain"/>
    <property type="match status" value="1"/>
</dbReference>
<evidence type="ECO:0000256" key="1">
    <source>
        <dbReference type="SAM" id="MobiDB-lite"/>
    </source>
</evidence>
<dbReference type="PRINTS" id="PR00598">
    <property type="entry name" value="HTHMARR"/>
</dbReference>
<dbReference type="PANTHER" id="PTHR33164:SF43">
    <property type="entry name" value="HTH-TYPE TRANSCRIPTIONAL REPRESSOR YETL"/>
    <property type="match status" value="1"/>
</dbReference>
<sequence>MSRNLEALQLWRGALVASVRKAGPDLSARQLALLLTVYLTPPPHTVRGLAATLNISKPSVTRALDRLGRLGYVKRKRDQDDRRNVLVQRTVKGSVFLTEFGQLVAAAGQAASETPAAGQAASETPAAGQAASETPAAGQAASETTAAGQAAPATTAAGQAAAVEITDPAPSAAAPSAAPPPEPAILTA</sequence>
<dbReference type="RefSeq" id="WP_012567503.1">
    <property type="nucleotide sequence ID" value="NC_011420.2"/>
</dbReference>
<dbReference type="InterPro" id="IPR000835">
    <property type="entry name" value="HTH_MarR-typ"/>
</dbReference>
<dbReference type="GO" id="GO:0006950">
    <property type="term" value="P:response to stress"/>
    <property type="evidence" value="ECO:0007669"/>
    <property type="project" value="TreeGrafter"/>
</dbReference>
<dbReference type="Proteomes" id="UP000001591">
    <property type="component" value="Chromosome"/>
</dbReference>
<keyword evidence="4" id="KW-1185">Reference proteome</keyword>
<dbReference type="Pfam" id="PF12802">
    <property type="entry name" value="MarR_2"/>
    <property type="match status" value="1"/>
</dbReference>
<feature type="compositionally biased region" description="Low complexity" evidence="1">
    <location>
        <begin position="136"/>
        <end position="176"/>
    </location>
</feature>
<feature type="region of interest" description="Disordered" evidence="1">
    <location>
        <begin position="115"/>
        <end position="188"/>
    </location>
</feature>
<dbReference type="SMART" id="SM00347">
    <property type="entry name" value="HTH_MARR"/>
    <property type="match status" value="1"/>
</dbReference>
<dbReference type="InterPro" id="IPR039422">
    <property type="entry name" value="MarR/SlyA-like"/>
</dbReference>
<reference evidence="3 4" key="1">
    <citation type="journal article" date="2010" name="BMC Genomics">
        <title>Metabolic flexibility revealed in the genome of the cyst-forming alpha-1 proteobacterium Rhodospirillum centenum.</title>
        <authorList>
            <person name="Lu Y.K."/>
            <person name="Marden J."/>
            <person name="Han M."/>
            <person name="Swingley W.D."/>
            <person name="Mastrian S.D."/>
            <person name="Chowdhury S.R."/>
            <person name="Hao J."/>
            <person name="Helmy T."/>
            <person name="Kim S."/>
            <person name="Kurdoglu A.A."/>
            <person name="Matthies H.J."/>
            <person name="Rollo D."/>
            <person name="Stothard P."/>
            <person name="Blankenship R.E."/>
            <person name="Bauer C.E."/>
            <person name="Touchman J.W."/>
        </authorList>
    </citation>
    <scope>NUCLEOTIDE SEQUENCE [LARGE SCALE GENOMIC DNA]</scope>
    <source>
        <strain evidence="4">ATCC 51521 / SW</strain>
    </source>
</reference>
<proteinExistence type="predicted"/>
<evidence type="ECO:0000259" key="2">
    <source>
        <dbReference type="PROSITE" id="PS50995"/>
    </source>
</evidence>
<evidence type="ECO:0000313" key="3">
    <source>
        <dbReference type="EMBL" id="ACI99718.1"/>
    </source>
</evidence>
<protein>
    <submittedName>
        <fullName evidence="3">Transcriptional regulator, MarR family protein</fullName>
    </submittedName>
</protein>
<dbReference type="InterPro" id="IPR036390">
    <property type="entry name" value="WH_DNA-bd_sf"/>
</dbReference>
<dbReference type="EMBL" id="CP000613">
    <property type="protein sequence ID" value="ACI99718.1"/>
    <property type="molecule type" value="Genomic_DNA"/>
</dbReference>
<dbReference type="STRING" id="414684.RC1_2331"/>
<dbReference type="PROSITE" id="PS50995">
    <property type="entry name" value="HTH_MARR_2"/>
    <property type="match status" value="1"/>
</dbReference>
<dbReference type="InterPro" id="IPR036388">
    <property type="entry name" value="WH-like_DNA-bd_sf"/>
</dbReference>
<dbReference type="KEGG" id="rce:RC1_2331"/>